<keyword evidence="2 10" id="KW-0210">Decarboxylase</keyword>
<dbReference type="NCBIfam" id="TIGR03330">
    <property type="entry name" value="SAM_DCase_Bsu"/>
    <property type="match status" value="1"/>
</dbReference>
<dbReference type="PANTHER" id="PTHR33866:SF2">
    <property type="entry name" value="S-ADENOSYLMETHIONINE DECARBOXYLASE PROENZYME"/>
    <property type="match status" value="1"/>
</dbReference>
<evidence type="ECO:0000256" key="7">
    <source>
        <dbReference type="ARBA" id="ARBA00023239"/>
    </source>
</evidence>
<dbReference type="Proteomes" id="UP000249304">
    <property type="component" value="Unassembled WGS sequence"/>
</dbReference>
<keyword evidence="8 10" id="KW-0704">Schiff base</keyword>
<keyword evidence="7 10" id="KW-0456">Lyase</keyword>
<proteinExistence type="inferred from homology"/>
<dbReference type="GO" id="GO:0004014">
    <property type="term" value="F:adenosylmethionine decarboxylase activity"/>
    <property type="evidence" value="ECO:0007669"/>
    <property type="project" value="UniProtKB-UniRule"/>
</dbReference>
<feature type="chain" id="PRO_5023286098" description="S-adenosylmethionine decarboxylase beta chain" evidence="10">
    <location>
        <begin position="1"/>
        <end position="74"/>
    </location>
</feature>
<dbReference type="EMBL" id="POUD01000058">
    <property type="protein sequence ID" value="PZG18040.1"/>
    <property type="molecule type" value="Genomic_DNA"/>
</dbReference>
<evidence type="ECO:0000256" key="9">
    <source>
        <dbReference type="ARBA" id="ARBA00023317"/>
    </source>
</evidence>
<evidence type="ECO:0000256" key="8">
    <source>
        <dbReference type="ARBA" id="ARBA00023270"/>
    </source>
</evidence>
<accession>A0A2W2EWV4</accession>
<feature type="site" description="Cleavage (non-hydrolytic); by autolysis" evidence="10">
    <location>
        <begin position="74"/>
        <end position="75"/>
    </location>
</feature>
<dbReference type="GO" id="GO:0008295">
    <property type="term" value="P:spermidine biosynthetic process"/>
    <property type="evidence" value="ECO:0007669"/>
    <property type="project" value="UniProtKB-UniRule"/>
</dbReference>
<sequence length="141" mass="15112">MEQPVSTQPPATGAFQGRHVLGEIYGVDPGLLNDEERLCALLREALTEAKATVLDVRSHHFAPQGVTVMALLAESHASCHTYPEYGCAYVDFFTCGTAADPAEALHNLSKALRPTRYHVVVLDRGVPALPIPLTASGKAHP</sequence>
<dbReference type="GO" id="GO:0005829">
    <property type="term" value="C:cytosol"/>
    <property type="evidence" value="ECO:0007669"/>
    <property type="project" value="TreeGrafter"/>
</dbReference>
<dbReference type="InterPro" id="IPR016067">
    <property type="entry name" value="S-AdoMet_deCO2ase_core"/>
</dbReference>
<feature type="active site" description="Schiff-base intermediate with substrate; via pyruvic acid" evidence="10">
    <location>
        <position position="75"/>
    </location>
</feature>
<evidence type="ECO:0000256" key="10">
    <source>
        <dbReference type="HAMAP-Rule" id="MF_00464"/>
    </source>
</evidence>
<feature type="modified residue" description="Pyruvic acid (Ser); by autocatalysis" evidence="10">
    <location>
        <position position="75"/>
    </location>
</feature>
<feature type="active site" description="Proton donor; for catalytic activity" evidence="10">
    <location>
        <position position="95"/>
    </location>
</feature>
<comment type="similarity">
    <text evidence="10">Belongs to the prokaryotic AdoMetDC family. Type 1 subfamily.</text>
</comment>
<evidence type="ECO:0000313" key="12">
    <source>
        <dbReference type="Proteomes" id="UP000249304"/>
    </source>
</evidence>
<evidence type="ECO:0000256" key="4">
    <source>
        <dbReference type="ARBA" id="ARBA00023066"/>
    </source>
</evidence>
<evidence type="ECO:0000256" key="1">
    <source>
        <dbReference type="ARBA" id="ARBA00022691"/>
    </source>
</evidence>
<dbReference type="InterPro" id="IPR017716">
    <property type="entry name" value="S-AdoMet_deCOase_pro-enz"/>
</dbReference>
<feature type="chain" id="PRO_5023286097" description="S-adenosylmethionine decarboxylase alpha chain" evidence="10">
    <location>
        <begin position="75"/>
        <end position="141"/>
    </location>
</feature>
<comment type="function">
    <text evidence="10">Catalyzes the decarboxylation of S-adenosylmethionine to S-adenosylmethioninamine (dcAdoMet), the propylamine donor required for the synthesis of the polyamines spermine and spermidine from the diamine putrescine.</text>
</comment>
<keyword evidence="12" id="KW-1185">Reference proteome</keyword>
<dbReference type="OrthoDB" id="9793120at2"/>
<comment type="caution">
    <text evidence="11">The sequence shown here is derived from an EMBL/GenBank/DDBJ whole genome shotgun (WGS) entry which is preliminary data.</text>
</comment>
<evidence type="ECO:0000256" key="2">
    <source>
        <dbReference type="ARBA" id="ARBA00022793"/>
    </source>
</evidence>
<keyword evidence="1 10" id="KW-0949">S-adenosyl-L-methionine</keyword>
<keyword evidence="5 10" id="KW-0620">Polyamine biosynthesis</keyword>
<keyword evidence="3 10" id="KW-0068">Autocatalytic cleavage</keyword>
<comment type="cofactor">
    <cofactor evidence="10">
        <name>pyruvate</name>
        <dbReference type="ChEBI" id="CHEBI:15361"/>
    </cofactor>
    <text evidence="10">Binds 1 pyruvoyl group covalently per subunit.</text>
</comment>
<dbReference type="SUPFAM" id="SSF56276">
    <property type="entry name" value="S-adenosylmethionine decarboxylase"/>
    <property type="match status" value="1"/>
</dbReference>
<dbReference type="Gene3D" id="3.60.90.10">
    <property type="entry name" value="S-adenosylmethionine decarboxylase"/>
    <property type="match status" value="1"/>
</dbReference>
<comment type="catalytic activity">
    <reaction evidence="10">
        <text>S-adenosyl-L-methionine + H(+) = S-adenosyl 3-(methylsulfanyl)propylamine + CO2</text>
        <dbReference type="Rhea" id="RHEA:15981"/>
        <dbReference type="ChEBI" id="CHEBI:15378"/>
        <dbReference type="ChEBI" id="CHEBI:16526"/>
        <dbReference type="ChEBI" id="CHEBI:57443"/>
        <dbReference type="ChEBI" id="CHEBI:59789"/>
        <dbReference type="EC" id="4.1.1.50"/>
    </reaction>
</comment>
<keyword evidence="9 10" id="KW-0670">Pyruvate</keyword>
<organism evidence="11 12">
    <name type="scientific">Nonomuraea aridisoli</name>
    <dbReference type="NCBI Taxonomy" id="2070368"/>
    <lineage>
        <taxon>Bacteria</taxon>
        <taxon>Bacillati</taxon>
        <taxon>Actinomycetota</taxon>
        <taxon>Actinomycetes</taxon>
        <taxon>Streptosporangiales</taxon>
        <taxon>Streptosporangiaceae</taxon>
        <taxon>Nonomuraea</taxon>
    </lineage>
</organism>
<protein>
    <recommendedName>
        <fullName evidence="10">S-adenosylmethionine decarboxylase proenzyme</fullName>
        <shortName evidence="10">AdoMetDC</shortName>
        <shortName evidence="10">SAMDC</shortName>
        <ecNumber evidence="10">4.1.1.50</ecNumber>
    </recommendedName>
    <component>
        <recommendedName>
            <fullName evidence="10">S-adenosylmethionine decarboxylase beta chain</fullName>
        </recommendedName>
    </component>
    <component>
        <recommendedName>
            <fullName evidence="10">S-adenosylmethionine decarboxylase alpha chain</fullName>
        </recommendedName>
    </component>
</protein>
<evidence type="ECO:0000256" key="3">
    <source>
        <dbReference type="ARBA" id="ARBA00022813"/>
    </source>
</evidence>
<evidence type="ECO:0000313" key="11">
    <source>
        <dbReference type="EMBL" id="PZG18040.1"/>
    </source>
</evidence>
<comment type="pathway">
    <text evidence="10">Amine and polyamine biosynthesis; S-adenosylmethioninamine biosynthesis; S-adenosylmethioninamine from S-adenosyl-L-methionine: step 1/1.</text>
</comment>
<dbReference type="InterPro" id="IPR003826">
    <property type="entry name" value="AdoMetDC_fam_prok"/>
</dbReference>
<dbReference type="PANTHER" id="PTHR33866">
    <property type="entry name" value="S-ADENOSYLMETHIONINE DECARBOXYLASE PROENZYME"/>
    <property type="match status" value="1"/>
</dbReference>
<reference evidence="11 12" key="1">
    <citation type="submission" date="2018-01" db="EMBL/GenBank/DDBJ databases">
        <title>Draft genome sequence of Nonomuraea sp. KC333.</title>
        <authorList>
            <person name="Sahin N."/>
            <person name="Saygin H."/>
            <person name="Ay H."/>
        </authorList>
    </citation>
    <scope>NUCLEOTIDE SEQUENCE [LARGE SCALE GENOMIC DNA]</scope>
    <source>
        <strain evidence="11 12">KC333</strain>
    </source>
</reference>
<comment type="PTM">
    <text evidence="10">Is synthesized initially as an inactive proenzyme. Formation of the active enzyme involves a self-maturation process in which the active site pyruvoyl group is generated from an internal serine residue via an autocatalytic post-translational modification. Two non-identical subunits are generated from the proenzyme in this reaction, and the pyruvate is formed at the N-terminus of the alpha chain, which is derived from the carboxyl end of the proenzyme. The post-translation cleavage follows an unusual pathway, termed non-hydrolytic serinolysis, in which the side chain hydroxyl group of the serine supplies its oxygen atom to form the C-terminus of the beta chain, while the remainder of the serine residue undergoes an oxidative deamination to produce ammonia and the pyruvoyl group blocking the N-terminus of the alpha chain.</text>
</comment>
<evidence type="ECO:0000256" key="6">
    <source>
        <dbReference type="ARBA" id="ARBA00023145"/>
    </source>
</evidence>
<comment type="subunit">
    <text evidence="10">Heterotetramer of two alpha and two beta chains arranged as a dimer of alpha/beta heterodimers.</text>
</comment>
<evidence type="ECO:0000256" key="5">
    <source>
        <dbReference type="ARBA" id="ARBA00023115"/>
    </source>
</evidence>
<dbReference type="Pfam" id="PF02675">
    <property type="entry name" value="AdoMet_dc"/>
    <property type="match status" value="1"/>
</dbReference>
<name>A0A2W2EWV4_9ACTN</name>
<gene>
    <name evidence="11" type="primary">speD</name>
    <name evidence="10" type="synonym">speH</name>
    <name evidence="11" type="ORF">C1J01_16355</name>
</gene>
<dbReference type="UniPathway" id="UPA00331">
    <property type="reaction ID" value="UER00451"/>
</dbReference>
<keyword evidence="4 10" id="KW-0745">Spermidine biosynthesis</keyword>
<dbReference type="AlphaFoldDB" id="A0A2W2EWV4"/>
<dbReference type="EC" id="4.1.1.50" evidence="10"/>
<feature type="active site" description="Proton acceptor; for processing activity" evidence="10">
    <location>
        <position position="80"/>
    </location>
</feature>
<dbReference type="HAMAP" id="MF_00464">
    <property type="entry name" value="AdoMetDC_1"/>
    <property type="match status" value="1"/>
</dbReference>
<keyword evidence="6 10" id="KW-0865">Zymogen</keyword>